<name>A0A6L2MTN1_TANCI</name>
<evidence type="ECO:0000313" key="2">
    <source>
        <dbReference type="EMBL" id="GEU77338.1"/>
    </source>
</evidence>
<feature type="region of interest" description="Disordered" evidence="1">
    <location>
        <begin position="459"/>
        <end position="479"/>
    </location>
</feature>
<comment type="caution">
    <text evidence="2">The sequence shown here is derived from an EMBL/GenBank/DDBJ whole genome shotgun (WGS) entry which is preliminary data.</text>
</comment>
<accession>A0A6L2MTN1</accession>
<proteinExistence type="predicted"/>
<evidence type="ECO:0000256" key="1">
    <source>
        <dbReference type="SAM" id="MobiDB-lite"/>
    </source>
</evidence>
<protein>
    <submittedName>
        <fullName evidence="2">Glutamic acid-rich protein-like</fullName>
    </submittedName>
</protein>
<dbReference type="AlphaFoldDB" id="A0A6L2MTN1"/>
<dbReference type="EMBL" id="BKCJ010007452">
    <property type="protein sequence ID" value="GEU77338.1"/>
    <property type="molecule type" value="Genomic_DNA"/>
</dbReference>
<sequence>MKLPLNPCNTIKNLQVVSSAFADTHNMVAFLTKSEASEGLDQIIDFLNGSYIKIQAIVDRKKVVISEAVIKDALRLADAEGVDCLPNEEIFTGLACMGYEKPYTKLTFYKAFFSSQWKFLIHTILQSMSAKRTSWNEFSSAMASTVICLSTSRKFNFSKYIFESLVRNVDSSSKFYMYPRVGKGFSRVETPLFEGMLVAGENVEEDIAEEQVQDDVVVAAIQEGVTAAVVEDVQEPSILSPTPPPQPQDLPSTSQEALDACAALTRRVEHLEHDKMAQDLEIIKLKTRVKKLERANKVKVLKLRRLRKFGTSQRVDTSDDTIMEDISNQGRMIDELDRDEGVVLMGEKEEEKKAKEVKDITGDAQVKGRQAEIYQLDMDHAAKVLSMQEDEPKLQEVVEVVTTAKLITEVVTTASTPVSAASTIILAAEPKVPAATITVALVKVNVAFTRRRRRVVIRDPEKESSAKTPAETKSKYKDKGKGIMVEEPKPIKKKEQVKMDEAYARKLHEELNQDIDWDVAIDLVKQKAKEDPYVQRYQVMQKRPQTEAQARRNMIMYLNNTARFRLDYFKGMSYDDIRLIFEAKFNLNIEFLLKLKEQIEEEENRALESINETPAQKAAKRRKLNEEVEDLKQHLEIVPDEDNDVYTEGTPLARKVPVVDYQIVHFNNKPHYKIIRADGTHQLYVSFITLLKKFDREDLESLWSLVKERFSTSKPNNFSDDYLLITLRAMFERPDGQDQIWESQRSVHGQARVKSWKLLESYGVHIITFITTQMILLVERRYPLSRELSAAKHKLMLLDTAAERRLMLLSQVKTVNVKCCC</sequence>
<organism evidence="2">
    <name type="scientific">Tanacetum cinerariifolium</name>
    <name type="common">Dalmatian daisy</name>
    <name type="synonym">Chrysanthemum cinerariifolium</name>
    <dbReference type="NCBI Taxonomy" id="118510"/>
    <lineage>
        <taxon>Eukaryota</taxon>
        <taxon>Viridiplantae</taxon>
        <taxon>Streptophyta</taxon>
        <taxon>Embryophyta</taxon>
        <taxon>Tracheophyta</taxon>
        <taxon>Spermatophyta</taxon>
        <taxon>Magnoliopsida</taxon>
        <taxon>eudicotyledons</taxon>
        <taxon>Gunneridae</taxon>
        <taxon>Pentapetalae</taxon>
        <taxon>asterids</taxon>
        <taxon>campanulids</taxon>
        <taxon>Asterales</taxon>
        <taxon>Asteraceae</taxon>
        <taxon>Asteroideae</taxon>
        <taxon>Anthemideae</taxon>
        <taxon>Anthemidinae</taxon>
        <taxon>Tanacetum</taxon>
    </lineage>
</organism>
<reference evidence="2" key="1">
    <citation type="journal article" date="2019" name="Sci. Rep.">
        <title>Draft genome of Tanacetum cinerariifolium, the natural source of mosquito coil.</title>
        <authorList>
            <person name="Yamashiro T."/>
            <person name="Shiraishi A."/>
            <person name="Satake H."/>
            <person name="Nakayama K."/>
        </authorList>
    </citation>
    <scope>NUCLEOTIDE SEQUENCE</scope>
</reference>
<gene>
    <name evidence="2" type="ORF">Tci_049316</name>
</gene>